<dbReference type="AlphaFoldDB" id="A0AAV3B1C2"/>
<sequence>MDRVTRSLIFSLSSSKSIDDLTSSTPEETQVADKNKDVWIPPPDRDSKLKVLREEERFEIRSHRPETSPSKLFVDSDGEGNEKARASSHEFTPEKAWELEQERRDIIKKQSQRKSLDAEELIDLQGSTDSLYKKKEVNGVSGGQTTADIDMEQINFEAARQQFVMLEKKRNSLPKTPRLQHRSPRLSSQSLYESYSYSEFTKQKQPPILEQEVKAYKNEGVVTQETIGRERSTSLLRKQFLRDLSVDAVDSGEQANSREVYGGEIPQMVLEEKDSIPNPSDETPIEREIRLALQREETLRRERGIQHSVESKEIVEIQKNPVLSFSPEGQLSKKNKDKARTAFFLQREIQRDEQREADLKSEGKVPGLYDKGYAQEIDERRKLFEQPDEIPVQPLKLTTKTTSKGNMSGIQDTSTNQSDSRENTETTNLTVVDAPVPYSVRNNWKPKPLNPYRTRRLSVDNILDVRTPNDTSTAQETSEDLVRKENFQFQPLKFGLRLQEDKDKEEKDYKTEKKTESANGVEIYNTWLRPSRSSVIEEEIRQTLERDRELQERRGISELPSVSTSREDHYGYNEYGRPSVTSDGSRSWSSSSRKSTLSSPQPSNTATVQMFTPRIYPKIVFSESQPGSLKKQENWYAGIDPNDAVNTEIVESTRVSRHKSKMALRWEAGLFANEPSE</sequence>
<organism evidence="4 5">
    <name type="scientific">Pyxicephalus adspersus</name>
    <name type="common">African bullfrog</name>
    <dbReference type="NCBI Taxonomy" id="30357"/>
    <lineage>
        <taxon>Eukaryota</taxon>
        <taxon>Metazoa</taxon>
        <taxon>Chordata</taxon>
        <taxon>Craniata</taxon>
        <taxon>Vertebrata</taxon>
        <taxon>Euteleostomi</taxon>
        <taxon>Amphibia</taxon>
        <taxon>Batrachia</taxon>
        <taxon>Anura</taxon>
        <taxon>Neobatrachia</taxon>
        <taxon>Ranoidea</taxon>
        <taxon>Pyxicephalidae</taxon>
        <taxon>Pyxicephalinae</taxon>
        <taxon>Pyxicephalus</taxon>
    </lineage>
</organism>
<evidence type="ECO:0000259" key="3">
    <source>
        <dbReference type="Pfam" id="PF15304"/>
    </source>
</evidence>
<accession>A0AAV3B1C2</accession>
<reference evidence="4" key="1">
    <citation type="thesis" date="2020" institute="ProQuest LLC" country="789 East Eisenhower Parkway, Ann Arbor, MI, USA">
        <title>Comparative Genomics and Chromosome Evolution.</title>
        <authorList>
            <person name="Mudd A.B."/>
        </authorList>
    </citation>
    <scope>NUCLEOTIDE SEQUENCE</scope>
    <source>
        <strain evidence="4">1538</strain>
        <tissue evidence="4">Blood</tissue>
    </source>
</reference>
<feature type="region of interest" description="Disordered" evidence="2">
    <location>
        <begin position="546"/>
        <end position="609"/>
    </location>
</feature>
<dbReference type="EMBL" id="DYDO01000003">
    <property type="protein sequence ID" value="DBA28388.1"/>
    <property type="molecule type" value="Genomic_DNA"/>
</dbReference>
<evidence type="ECO:0000256" key="2">
    <source>
        <dbReference type="SAM" id="MobiDB-lite"/>
    </source>
</evidence>
<evidence type="ECO:0000256" key="1">
    <source>
        <dbReference type="ARBA" id="ARBA00023054"/>
    </source>
</evidence>
<feature type="compositionally biased region" description="Polar residues" evidence="2">
    <location>
        <begin position="396"/>
        <end position="418"/>
    </location>
</feature>
<feature type="region of interest" description="Disordered" evidence="2">
    <location>
        <begin position="59"/>
        <end position="93"/>
    </location>
</feature>
<gene>
    <name evidence="4" type="ORF">GDO54_008765</name>
</gene>
<keyword evidence="1" id="KW-0175">Coiled coil</keyword>
<keyword evidence="5" id="KW-1185">Reference proteome</keyword>
<dbReference type="InterPro" id="IPR042779">
    <property type="entry name" value="MISP/MISP3-like"/>
</dbReference>
<feature type="compositionally biased region" description="Basic and acidic residues" evidence="2">
    <location>
        <begin position="546"/>
        <end position="556"/>
    </location>
</feature>
<dbReference type="PANTHER" id="PTHR18839:SF8">
    <property type="entry name" value="MITOTIC INTERACTOR AND SUBSTRATE OF PLK1 ISOFORM X1"/>
    <property type="match status" value="1"/>
</dbReference>
<dbReference type="PANTHER" id="PTHR18839">
    <property type="entry name" value="MITOTIC INTERACTOR AND SUBSTRATE OF PLK1 MISP FAMILY MEMBER"/>
    <property type="match status" value="1"/>
</dbReference>
<dbReference type="Pfam" id="PF15304">
    <property type="entry name" value="AKAP2_C"/>
    <property type="match status" value="1"/>
</dbReference>
<feature type="region of interest" description="Disordered" evidence="2">
    <location>
        <begin position="396"/>
        <end position="425"/>
    </location>
</feature>
<feature type="compositionally biased region" description="Low complexity" evidence="2">
    <location>
        <begin position="579"/>
        <end position="603"/>
    </location>
</feature>
<protein>
    <recommendedName>
        <fullName evidence="3">A-kinase anchor protein 2 C-terminal domain-containing protein</fullName>
    </recommendedName>
</protein>
<feature type="domain" description="A-kinase anchor protein 2 C-terminal" evidence="3">
    <location>
        <begin position="335"/>
        <end position="670"/>
    </location>
</feature>
<dbReference type="Proteomes" id="UP001181693">
    <property type="component" value="Unassembled WGS sequence"/>
</dbReference>
<feature type="compositionally biased region" description="Basic and acidic residues" evidence="2">
    <location>
        <begin position="80"/>
        <end position="93"/>
    </location>
</feature>
<proteinExistence type="predicted"/>
<name>A0AAV3B1C2_PYXAD</name>
<evidence type="ECO:0000313" key="5">
    <source>
        <dbReference type="Proteomes" id="UP001181693"/>
    </source>
</evidence>
<comment type="caution">
    <text evidence="4">The sequence shown here is derived from an EMBL/GenBank/DDBJ whole genome shotgun (WGS) entry which is preliminary data.</text>
</comment>
<feature type="compositionally biased region" description="Basic and acidic residues" evidence="2">
    <location>
        <begin position="31"/>
        <end position="45"/>
    </location>
</feature>
<evidence type="ECO:0000313" key="4">
    <source>
        <dbReference type="EMBL" id="DBA28388.1"/>
    </source>
</evidence>
<feature type="region of interest" description="Disordered" evidence="2">
    <location>
        <begin position="17"/>
        <end position="45"/>
    </location>
</feature>
<dbReference type="InterPro" id="IPR029304">
    <property type="entry name" value="AKAP2_C"/>
</dbReference>